<protein>
    <recommendedName>
        <fullName evidence="3">PIN domain-containing protein</fullName>
    </recommendedName>
</protein>
<evidence type="ECO:0000313" key="1">
    <source>
        <dbReference type="EMBL" id="MDR6904017.1"/>
    </source>
</evidence>
<organism evidence="1 2">
    <name type="scientific">Rhizobium miluonense</name>
    <dbReference type="NCBI Taxonomy" id="411945"/>
    <lineage>
        <taxon>Bacteria</taxon>
        <taxon>Pseudomonadati</taxon>
        <taxon>Pseudomonadota</taxon>
        <taxon>Alphaproteobacteria</taxon>
        <taxon>Hyphomicrobiales</taxon>
        <taxon>Rhizobiaceae</taxon>
        <taxon>Rhizobium/Agrobacterium group</taxon>
        <taxon>Rhizobium</taxon>
    </lineage>
</organism>
<dbReference type="Proteomes" id="UP001250791">
    <property type="component" value="Unassembled WGS sequence"/>
</dbReference>
<proteinExistence type="predicted"/>
<dbReference type="SUPFAM" id="SSF88723">
    <property type="entry name" value="PIN domain-like"/>
    <property type="match status" value="1"/>
</dbReference>
<name>A0ABU1SZY0_9HYPH</name>
<sequence>MGFDLPETLRSLKPQKHVRTLRRRPDEDLPWVANEPAIGGPLFLDSSVYLDVLQGRSPAEVDTLLTYRICHHSAVCLSELTHTFGRLDPKHASTKAVLETIAATVEDIPEHRLHAPDAAIWGQAGVLAGLLFRLSNLPKGEGHERRFVNDAMLFLQARQLGASVLTGNIRDFDFLSQIIPSGRVILYRAPQEPRSP</sequence>
<dbReference type="RefSeq" id="WP_112398078.1">
    <property type="nucleotide sequence ID" value="NZ_JAVDUP010000012.1"/>
</dbReference>
<accession>A0ABU1SZY0</accession>
<dbReference type="Gene3D" id="3.40.50.1010">
    <property type="entry name" value="5'-nuclease"/>
    <property type="match status" value="1"/>
</dbReference>
<dbReference type="InterPro" id="IPR029060">
    <property type="entry name" value="PIN-like_dom_sf"/>
</dbReference>
<dbReference type="EMBL" id="JAVDUP010000012">
    <property type="protein sequence ID" value="MDR6904017.1"/>
    <property type="molecule type" value="Genomic_DNA"/>
</dbReference>
<evidence type="ECO:0000313" key="2">
    <source>
        <dbReference type="Proteomes" id="UP001250791"/>
    </source>
</evidence>
<comment type="caution">
    <text evidence="1">The sequence shown here is derived from an EMBL/GenBank/DDBJ whole genome shotgun (WGS) entry which is preliminary data.</text>
</comment>
<evidence type="ECO:0008006" key="3">
    <source>
        <dbReference type="Google" id="ProtNLM"/>
    </source>
</evidence>
<gene>
    <name evidence="1" type="ORF">J2W52_005650</name>
</gene>
<reference evidence="1 2" key="1">
    <citation type="submission" date="2023-07" db="EMBL/GenBank/DDBJ databases">
        <title>Sorghum-associated microbial communities from plants grown in Nebraska, USA.</title>
        <authorList>
            <person name="Schachtman D."/>
        </authorList>
    </citation>
    <scope>NUCLEOTIDE SEQUENCE [LARGE SCALE GENOMIC DNA]</scope>
    <source>
        <strain evidence="1 2">3199</strain>
    </source>
</reference>
<keyword evidence="2" id="KW-1185">Reference proteome</keyword>